<keyword evidence="7" id="KW-0812">Transmembrane</keyword>
<comment type="caution">
    <text evidence="9">The sequence shown here is derived from an EMBL/GenBank/DDBJ whole genome shotgun (WGS) entry which is preliminary data.</text>
</comment>
<keyword evidence="6" id="KW-0902">Two-component regulatory system</keyword>
<dbReference type="Gene3D" id="1.10.287.130">
    <property type="match status" value="1"/>
</dbReference>
<dbReference type="InterPro" id="IPR050428">
    <property type="entry name" value="TCS_sensor_his_kinase"/>
</dbReference>
<accession>T2J2C6</accession>
<organism evidence="9 10">
    <name type="scientific">Crocosphaera watsonii WH 0005</name>
    <dbReference type="NCBI Taxonomy" id="423472"/>
    <lineage>
        <taxon>Bacteria</taxon>
        <taxon>Bacillati</taxon>
        <taxon>Cyanobacteriota</taxon>
        <taxon>Cyanophyceae</taxon>
        <taxon>Oscillatoriophycideae</taxon>
        <taxon>Chroococcales</taxon>
        <taxon>Aphanothecaceae</taxon>
        <taxon>Crocosphaera</taxon>
    </lineage>
</organism>
<dbReference type="GO" id="GO:0000155">
    <property type="term" value="F:phosphorelay sensor kinase activity"/>
    <property type="evidence" value="ECO:0007669"/>
    <property type="project" value="InterPro"/>
</dbReference>
<evidence type="ECO:0000256" key="6">
    <source>
        <dbReference type="ARBA" id="ARBA00023012"/>
    </source>
</evidence>
<dbReference type="GO" id="GO:0005886">
    <property type="term" value="C:plasma membrane"/>
    <property type="evidence" value="ECO:0007669"/>
    <property type="project" value="TreeGrafter"/>
</dbReference>
<name>T2J2C6_CROWT</name>
<dbReference type="Proteomes" id="UP000017981">
    <property type="component" value="Unassembled WGS sequence"/>
</dbReference>
<reference evidence="9 10" key="2">
    <citation type="submission" date="2013-09" db="EMBL/GenBank/DDBJ databases">
        <title>Whole genome comparison of six Crocosphaera watsonii strains with differing phenotypes.</title>
        <authorList>
            <person name="Bench S.R."/>
            <person name="Heller P."/>
            <person name="Frank I."/>
            <person name="Arciniega M."/>
            <person name="Shilova I.N."/>
            <person name="Zehr J.P."/>
        </authorList>
    </citation>
    <scope>NUCLEOTIDE SEQUENCE [LARGE SCALE GENOMIC DNA]</scope>
    <source>
        <strain evidence="9 10">WH 0005</strain>
    </source>
</reference>
<keyword evidence="4" id="KW-0808">Transferase</keyword>
<dbReference type="EMBL" id="CAQL01001183">
    <property type="protein sequence ID" value="CCQ59187.1"/>
    <property type="molecule type" value="Genomic_DNA"/>
</dbReference>
<evidence type="ECO:0000256" key="3">
    <source>
        <dbReference type="ARBA" id="ARBA00022553"/>
    </source>
</evidence>
<proteinExistence type="predicted"/>
<comment type="catalytic activity">
    <reaction evidence="1">
        <text>ATP + protein L-histidine = ADP + protein N-phospho-L-histidine.</text>
        <dbReference type="EC" id="2.7.13.3"/>
    </reaction>
</comment>
<keyword evidence="7" id="KW-1133">Transmembrane helix</keyword>
<evidence type="ECO:0000256" key="2">
    <source>
        <dbReference type="ARBA" id="ARBA00012438"/>
    </source>
</evidence>
<dbReference type="PANTHER" id="PTHR45436">
    <property type="entry name" value="SENSOR HISTIDINE KINASE YKOH"/>
    <property type="match status" value="1"/>
</dbReference>
<dbReference type="CDD" id="cd00082">
    <property type="entry name" value="HisKA"/>
    <property type="match status" value="1"/>
</dbReference>
<keyword evidence="5 9" id="KW-0418">Kinase</keyword>
<keyword evidence="3" id="KW-0597">Phosphoprotein</keyword>
<sequence>MALAEVITPTFSKIYDQDYSSFNQLDHGELFDPETQSIEWFDHDKNLLWHQGSLEISSQPEPGLFNLPVQKHDVKVRSVTLSVTVNTSNNLEPYSQGYVRISQSLEELEKSINQLLLILSLSAIGSFGLAAVGGYFLTDTAVKPIEEAYLKQQQFTANASHELRGPLTAIKASIDIMRRHPERFEAKDKRKVGAIAKATDQMIRLVEDLLFLARTEKKTQNIILSISPLY</sequence>
<evidence type="ECO:0000256" key="1">
    <source>
        <dbReference type="ARBA" id="ARBA00000085"/>
    </source>
</evidence>
<evidence type="ECO:0000313" key="10">
    <source>
        <dbReference type="Proteomes" id="UP000017981"/>
    </source>
</evidence>
<gene>
    <name evidence="9" type="ORF">CWATWH0005_4008</name>
</gene>
<evidence type="ECO:0000256" key="7">
    <source>
        <dbReference type="SAM" id="Phobius"/>
    </source>
</evidence>
<dbReference type="InterPro" id="IPR003661">
    <property type="entry name" value="HisK_dim/P_dom"/>
</dbReference>
<dbReference type="InterPro" id="IPR036097">
    <property type="entry name" value="HisK_dim/P_sf"/>
</dbReference>
<dbReference type="SMART" id="SM00388">
    <property type="entry name" value="HisKA"/>
    <property type="match status" value="1"/>
</dbReference>
<evidence type="ECO:0000256" key="5">
    <source>
        <dbReference type="ARBA" id="ARBA00022777"/>
    </source>
</evidence>
<reference evidence="9 10" key="1">
    <citation type="submission" date="2013-01" db="EMBL/GenBank/DDBJ databases">
        <authorList>
            <person name="Bench S."/>
        </authorList>
    </citation>
    <scope>NUCLEOTIDE SEQUENCE [LARGE SCALE GENOMIC DNA]</scope>
    <source>
        <strain evidence="9 10">WH 0005</strain>
    </source>
</reference>
<keyword evidence="7" id="KW-0472">Membrane</keyword>
<feature type="domain" description="Signal transduction histidine kinase dimerisation/phosphoacceptor" evidence="8">
    <location>
        <begin position="151"/>
        <end position="218"/>
    </location>
</feature>
<feature type="transmembrane region" description="Helical" evidence="7">
    <location>
        <begin position="115"/>
        <end position="137"/>
    </location>
</feature>
<dbReference type="SUPFAM" id="SSF47384">
    <property type="entry name" value="Homodimeric domain of signal transducing histidine kinase"/>
    <property type="match status" value="1"/>
</dbReference>
<dbReference type="FunFam" id="1.10.287.130:FF:000001">
    <property type="entry name" value="Two-component sensor histidine kinase"/>
    <property type="match status" value="1"/>
</dbReference>
<evidence type="ECO:0000256" key="4">
    <source>
        <dbReference type="ARBA" id="ARBA00022679"/>
    </source>
</evidence>
<dbReference type="EC" id="2.7.13.3" evidence="2"/>
<protein>
    <recommendedName>
        <fullName evidence="2">histidine kinase</fullName>
        <ecNumber evidence="2">2.7.13.3</ecNumber>
    </recommendedName>
</protein>
<dbReference type="AlphaFoldDB" id="T2J2C6"/>
<dbReference type="PANTHER" id="PTHR45436:SF5">
    <property type="entry name" value="SENSOR HISTIDINE KINASE TRCS"/>
    <property type="match status" value="1"/>
</dbReference>
<evidence type="ECO:0000259" key="8">
    <source>
        <dbReference type="SMART" id="SM00388"/>
    </source>
</evidence>
<dbReference type="Pfam" id="PF00512">
    <property type="entry name" value="HisKA"/>
    <property type="match status" value="1"/>
</dbReference>
<evidence type="ECO:0000313" key="9">
    <source>
        <dbReference type="EMBL" id="CCQ59187.1"/>
    </source>
</evidence>